<dbReference type="RefSeq" id="WP_267655089.1">
    <property type="nucleotide sequence ID" value="NZ_JAOVZR010000001.1"/>
</dbReference>
<organism evidence="1 2">
    <name type="scientific">Hoeflea algicola</name>
    <dbReference type="NCBI Taxonomy" id="2983763"/>
    <lineage>
        <taxon>Bacteria</taxon>
        <taxon>Pseudomonadati</taxon>
        <taxon>Pseudomonadota</taxon>
        <taxon>Alphaproteobacteria</taxon>
        <taxon>Hyphomicrobiales</taxon>
        <taxon>Rhizobiaceae</taxon>
        <taxon>Hoeflea</taxon>
    </lineage>
</organism>
<keyword evidence="2" id="KW-1185">Reference proteome</keyword>
<evidence type="ECO:0008006" key="3">
    <source>
        <dbReference type="Google" id="ProtNLM"/>
    </source>
</evidence>
<dbReference type="Proteomes" id="UP001073227">
    <property type="component" value="Unassembled WGS sequence"/>
</dbReference>
<sequence>MIISIGSSIPSFKSITFKPGFNVLLADQSDVSTDRQSRNSAGKSSVIEIIHFLLGADVTKGTPFTSKELKRASFNGSFRISGTVAHVTRNVHQRDRVFVKFDEPPNTPLHTEGDLLEPFTPIRDWNFWLGHEMFELPIHWDGSIFAKGGPTFRTLFPYFARRRGNGGFASPSKTSTKVADSTANTALSYLFGLDWTIVRDFELAKIEQKEIAEQAKASIRDNPSHKSIASITAAHVLAVQRAEDLSVGPQRS</sequence>
<dbReference type="EMBL" id="JAOVZR010000001">
    <property type="protein sequence ID" value="MCY0149638.1"/>
    <property type="molecule type" value="Genomic_DNA"/>
</dbReference>
<evidence type="ECO:0000313" key="2">
    <source>
        <dbReference type="Proteomes" id="UP001073227"/>
    </source>
</evidence>
<proteinExistence type="predicted"/>
<name>A0ABT3ZCW5_9HYPH</name>
<gene>
    <name evidence="1" type="ORF">OEG84_18475</name>
</gene>
<accession>A0ABT3ZCW5</accession>
<reference evidence="1" key="1">
    <citation type="submission" date="2022-10" db="EMBL/GenBank/DDBJ databases">
        <title>Hoeflea sp. G2-23, isolated from marine algae.</title>
        <authorList>
            <person name="Kristyanto S."/>
            <person name="Kim J.M."/>
            <person name="Jeon C.O."/>
        </authorList>
    </citation>
    <scope>NUCLEOTIDE SEQUENCE</scope>
    <source>
        <strain evidence="1">G2-23</strain>
    </source>
</reference>
<comment type="caution">
    <text evidence="1">The sequence shown here is derived from an EMBL/GenBank/DDBJ whole genome shotgun (WGS) entry which is preliminary data.</text>
</comment>
<dbReference type="InterPro" id="IPR027417">
    <property type="entry name" value="P-loop_NTPase"/>
</dbReference>
<dbReference type="Gene3D" id="3.40.50.300">
    <property type="entry name" value="P-loop containing nucleotide triphosphate hydrolases"/>
    <property type="match status" value="1"/>
</dbReference>
<protein>
    <recommendedName>
        <fullName evidence="3">DUF2326 domain-containing protein</fullName>
    </recommendedName>
</protein>
<evidence type="ECO:0000313" key="1">
    <source>
        <dbReference type="EMBL" id="MCY0149638.1"/>
    </source>
</evidence>